<accession>A0ABR1RSN0</accession>
<evidence type="ECO:0000256" key="4">
    <source>
        <dbReference type="ARBA" id="ARBA00022729"/>
    </source>
</evidence>
<keyword evidence="6" id="KW-0325">Glycoprotein</keyword>
<evidence type="ECO:0000256" key="11">
    <source>
        <dbReference type="SAM" id="SignalP"/>
    </source>
</evidence>
<keyword evidence="10" id="KW-1133">Transmembrane helix</keyword>
<feature type="chain" id="PRO_5047128353" description="Mannan endo-1,6-alpha-mannosidase" evidence="11">
    <location>
        <begin position="21"/>
        <end position="464"/>
    </location>
</feature>
<evidence type="ECO:0000256" key="7">
    <source>
        <dbReference type="ARBA" id="ARBA00023295"/>
    </source>
</evidence>
<keyword evidence="7 8" id="KW-0326">Glycosidase</keyword>
<organism evidence="12 13">
    <name type="scientific">Apiospora rasikravindrae</name>
    <dbReference type="NCBI Taxonomy" id="990691"/>
    <lineage>
        <taxon>Eukaryota</taxon>
        <taxon>Fungi</taxon>
        <taxon>Dikarya</taxon>
        <taxon>Ascomycota</taxon>
        <taxon>Pezizomycotina</taxon>
        <taxon>Sordariomycetes</taxon>
        <taxon>Xylariomycetidae</taxon>
        <taxon>Amphisphaeriales</taxon>
        <taxon>Apiosporaceae</taxon>
        <taxon>Apiospora</taxon>
    </lineage>
</organism>
<feature type="signal peptide" evidence="11">
    <location>
        <begin position="1"/>
        <end position="20"/>
    </location>
</feature>
<evidence type="ECO:0000313" key="12">
    <source>
        <dbReference type="EMBL" id="KAK8017554.1"/>
    </source>
</evidence>
<comment type="catalytic activity">
    <reaction evidence="1 8">
        <text>Random hydrolysis of (1-&gt;6)-alpha-D-mannosidic linkages in unbranched (1-&gt;6)-mannans.</text>
        <dbReference type="EC" id="3.2.1.101"/>
    </reaction>
</comment>
<protein>
    <recommendedName>
        <fullName evidence="3 8">Mannan endo-1,6-alpha-mannosidase</fullName>
        <ecNumber evidence="3 8">3.2.1.101</ecNumber>
    </recommendedName>
</protein>
<feature type="transmembrane region" description="Helical" evidence="10">
    <location>
        <begin position="440"/>
        <end position="461"/>
    </location>
</feature>
<dbReference type="InterPro" id="IPR008928">
    <property type="entry name" value="6-hairpin_glycosidase_sf"/>
</dbReference>
<keyword evidence="10" id="KW-0812">Transmembrane</keyword>
<dbReference type="EMBL" id="JAQQWK010000013">
    <property type="protein sequence ID" value="KAK8017554.1"/>
    <property type="molecule type" value="Genomic_DNA"/>
</dbReference>
<dbReference type="EC" id="3.2.1.101" evidence="3 8"/>
<evidence type="ECO:0000256" key="1">
    <source>
        <dbReference type="ARBA" id="ARBA00001452"/>
    </source>
</evidence>
<feature type="region of interest" description="Disordered" evidence="9">
    <location>
        <begin position="408"/>
        <end position="427"/>
    </location>
</feature>
<dbReference type="Pfam" id="PF03663">
    <property type="entry name" value="Glyco_hydro_76"/>
    <property type="match status" value="1"/>
</dbReference>
<dbReference type="Gene3D" id="1.50.10.20">
    <property type="match status" value="1"/>
</dbReference>
<evidence type="ECO:0000256" key="3">
    <source>
        <dbReference type="ARBA" id="ARBA00012350"/>
    </source>
</evidence>
<dbReference type="Proteomes" id="UP001444661">
    <property type="component" value="Unassembled WGS sequence"/>
</dbReference>
<gene>
    <name evidence="12" type="ORF">PG993_013880</name>
</gene>
<comment type="caution">
    <text evidence="12">The sequence shown here is derived from an EMBL/GenBank/DDBJ whole genome shotgun (WGS) entry which is preliminary data.</text>
</comment>
<evidence type="ECO:0000313" key="13">
    <source>
        <dbReference type="Proteomes" id="UP001444661"/>
    </source>
</evidence>
<dbReference type="InterPro" id="IPR005198">
    <property type="entry name" value="Glyco_hydro_76"/>
</dbReference>
<proteinExistence type="inferred from homology"/>
<dbReference type="InterPro" id="IPR014480">
    <property type="entry name" value="Mannan-1_6-alpha_mannosidase"/>
</dbReference>
<evidence type="ECO:0000256" key="5">
    <source>
        <dbReference type="ARBA" id="ARBA00022801"/>
    </source>
</evidence>
<evidence type="ECO:0000256" key="8">
    <source>
        <dbReference type="PIRNR" id="PIRNR016302"/>
    </source>
</evidence>
<dbReference type="PIRSF" id="PIRSF016302">
    <property type="entry name" value="Man_a_manosd"/>
    <property type="match status" value="1"/>
</dbReference>
<keyword evidence="10" id="KW-0472">Membrane</keyword>
<keyword evidence="13" id="KW-1185">Reference proteome</keyword>
<dbReference type="PANTHER" id="PTHR12145">
    <property type="entry name" value="MANNAN ENDO-1,6-ALPHA-MANNOSIDASE DCW1"/>
    <property type="match status" value="1"/>
</dbReference>
<reference evidence="12 13" key="1">
    <citation type="submission" date="2023-01" db="EMBL/GenBank/DDBJ databases">
        <title>Analysis of 21 Apiospora genomes using comparative genomics revels a genus with tremendous synthesis potential of carbohydrate active enzymes and secondary metabolites.</title>
        <authorList>
            <person name="Sorensen T."/>
        </authorList>
    </citation>
    <scope>NUCLEOTIDE SEQUENCE [LARGE SCALE GENOMIC DNA]</scope>
    <source>
        <strain evidence="12 13">CBS 33761</strain>
    </source>
</reference>
<keyword evidence="5 8" id="KW-0378">Hydrolase</keyword>
<evidence type="ECO:0000256" key="9">
    <source>
        <dbReference type="SAM" id="MobiDB-lite"/>
    </source>
</evidence>
<name>A0ABR1RSN0_9PEZI</name>
<dbReference type="SUPFAM" id="SSF48208">
    <property type="entry name" value="Six-hairpin glycosidases"/>
    <property type="match status" value="1"/>
</dbReference>
<evidence type="ECO:0000256" key="2">
    <source>
        <dbReference type="ARBA" id="ARBA00009699"/>
    </source>
</evidence>
<dbReference type="PANTHER" id="PTHR12145:SF41">
    <property type="entry name" value="MANNAN ENDO-1,6-ALPHA-MANNOSIDASE"/>
    <property type="match status" value="1"/>
</dbReference>
<evidence type="ECO:0000256" key="6">
    <source>
        <dbReference type="ARBA" id="ARBA00023180"/>
    </source>
</evidence>
<keyword evidence="4 11" id="KW-0732">Signal</keyword>
<evidence type="ECO:0000256" key="10">
    <source>
        <dbReference type="SAM" id="Phobius"/>
    </source>
</evidence>
<comment type="similarity">
    <text evidence="2 8">Belongs to the glycosyl hydrolase 76 family.</text>
</comment>
<sequence>MRLSLPVAGTLGLLAGVSNAIQVDFNSDDSIKSAASTVAFGLLKYYTGNNTGDVPGNLPDPYFWWEAGAMFGTLVDYWFYTGDTTYNEVTTQGLLHQAGDDRDFMPTNQTRTEGNDDQGFWAMAAMSAAENNYPDPPPDQPQWLGLAQAVFNEYVGRWDESTCGGGLRWQIFTFNNGFNYKNSISNGCFFNLAARLARFTGNQTYADWADKIYGWMEKTDLISPEFQVFDGASTDDGCKKIDKAEWTYNLGIFLHGAAVMYNHTGGGDNANNKWQPRVQGFLDHTEKFHFIDGIIVERPCEENNLCDFDQRSFKGYLTRYLAATIQMAPFTFDQVAPLLKSSAAAAAQQCSGSPPANEFKGIAGTACGFQWAKKSAFDGSVGVGEQMSALQAMQYTLVKKTTRAAVTADTGGTSKGDPNAGTPVKEKMPTLKPITTQDQVAAGFITSAMALSVLGACIFVVKEG</sequence>